<reference evidence="9" key="3">
    <citation type="submission" date="2025-08" db="UniProtKB">
        <authorList>
            <consortium name="RefSeq"/>
        </authorList>
    </citation>
    <scope>IDENTIFICATION</scope>
    <source>
        <strain evidence="9">CBS 342.82</strain>
    </source>
</reference>
<dbReference type="OrthoDB" id="3172332at2759"/>
<keyword evidence="1" id="KW-0479">Metal-binding</keyword>
<dbReference type="PROSITE" id="PS00463">
    <property type="entry name" value="ZN2_CY6_FUNGAL_1"/>
    <property type="match status" value="1"/>
</dbReference>
<keyword evidence="3" id="KW-0805">Transcription regulation</keyword>
<reference evidence="9" key="1">
    <citation type="submission" date="2020-01" db="EMBL/GenBank/DDBJ databases">
        <authorList>
            <consortium name="DOE Joint Genome Institute"/>
            <person name="Haridas S."/>
            <person name="Albert R."/>
            <person name="Binder M."/>
            <person name="Bloem J."/>
            <person name="Labutti K."/>
            <person name="Salamov A."/>
            <person name="Andreopoulos B."/>
            <person name="Baker S.E."/>
            <person name="Barry K."/>
            <person name="Bills G."/>
            <person name="Bluhm B.H."/>
            <person name="Cannon C."/>
            <person name="Castanera R."/>
            <person name="Culley D.E."/>
            <person name="Daum C."/>
            <person name="Ezra D."/>
            <person name="Gonzalez J.B."/>
            <person name="Henrissat B."/>
            <person name="Kuo A."/>
            <person name="Liang C."/>
            <person name="Lipzen A."/>
            <person name="Lutzoni F."/>
            <person name="Magnuson J."/>
            <person name="Mondo S."/>
            <person name="Nolan M."/>
            <person name="Ohm R."/>
            <person name="Pangilinan J."/>
            <person name="Park H.-J."/>
            <person name="Ramirez L."/>
            <person name="Alfaro M."/>
            <person name="Sun H."/>
            <person name="Tritt A."/>
            <person name="Yoshinaga Y."/>
            <person name="Zwiers L.-H."/>
            <person name="Turgeon B.G."/>
            <person name="Goodwin S.B."/>
            <person name="Spatafora J.W."/>
            <person name="Crous P.W."/>
            <person name="Grigoriev I.V."/>
        </authorList>
    </citation>
    <scope>NUCLEOTIDE SEQUENCE</scope>
    <source>
        <strain evidence="9">CBS 342.82</strain>
    </source>
</reference>
<dbReference type="PANTHER" id="PTHR36206:SF12">
    <property type="entry name" value="ASPERCRYPTIN BIOSYNTHESIS CLUSTER-SPECIFIC TRANSCRIPTION REGULATOR ATNN-RELATED"/>
    <property type="match status" value="1"/>
</dbReference>
<evidence type="ECO:0000259" key="7">
    <source>
        <dbReference type="PROSITE" id="PS50048"/>
    </source>
</evidence>
<evidence type="ECO:0000256" key="1">
    <source>
        <dbReference type="ARBA" id="ARBA00022723"/>
    </source>
</evidence>
<reference evidence="9" key="2">
    <citation type="submission" date="2020-04" db="EMBL/GenBank/DDBJ databases">
        <authorList>
            <consortium name="NCBI Genome Project"/>
        </authorList>
    </citation>
    <scope>NUCLEOTIDE SEQUENCE</scope>
    <source>
        <strain evidence="9">CBS 342.82</strain>
    </source>
</reference>
<dbReference type="InterPro" id="IPR036864">
    <property type="entry name" value="Zn2-C6_fun-type_DNA-bd_sf"/>
</dbReference>
<keyword evidence="2" id="KW-0862">Zinc</keyword>
<protein>
    <recommendedName>
        <fullName evidence="7">Zn(2)-C6 fungal-type domain-containing protein</fullName>
    </recommendedName>
</protein>
<evidence type="ECO:0000256" key="2">
    <source>
        <dbReference type="ARBA" id="ARBA00022833"/>
    </source>
</evidence>
<evidence type="ECO:0000256" key="3">
    <source>
        <dbReference type="ARBA" id="ARBA00023015"/>
    </source>
</evidence>
<keyword evidence="6" id="KW-0539">Nucleus</keyword>
<dbReference type="GO" id="GO:0000981">
    <property type="term" value="F:DNA-binding transcription factor activity, RNA polymerase II-specific"/>
    <property type="evidence" value="ECO:0007669"/>
    <property type="project" value="InterPro"/>
</dbReference>
<keyword evidence="8" id="KW-1185">Reference proteome</keyword>
<dbReference type="Proteomes" id="UP000504637">
    <property type="component" value="Unplaced"/>
</dbReference>
<dbReference type="SMART" id="SM00066">
    <property type="entry name" value="GAL4"/>
    <property type="match status" value="1"/>
</dbReference>
<evidence type="ECO:0000313" key="8">
    <source>
        <dbReference type="Proteomes" id="UP000504637"/>
    </source>
</evidence>
<dbReference type="SUPFAM" id="SSF57701">
    <property type="entry name" value="Zn2/Cys6 DNA-binding domain"/>
    <property type="match status" value="1"/>
</dbReference>
<keyword evidence="4" id="KW-0238">DNA-binding</keyword>
<evidence type="ECO:0000256" key="6">
    <source>
        <dbReference type="ARBA" id="ARBA00023242"/>
    </source>
</evidence>
<gene>
    <name evidence="9" type="ORF">K489DRAFT_99369</name>
</gene>
<dbReference type="AlphaFoldDB" id="A0A6J3MCS5"/>
<dbReference type="InterPro" id="IPR001138">
    <property type="entry name" value="Zn2Cys6_DnaBD"/>
</dbReference>
<dbReference type="PROSITE" id="PS50048">
    <property type="entry name" value="ZN2_CY6_FUNGAL_2"/>
    <property type="match status" value="1"/>
</dbReference>
<evidence type="ECO:0000313" key="9">
    <source>
        <dbReference type="RefSeq" id="XP_033462862.1"/>
    </source>
</evidence>
<name>A0A6J3MCS5_9PEZI</name>
<keyword evidence="5" id="KW-0804">Transcription</keyword>
<dbReference type="PANTHER" id="PTHR36206">
    <property type="entry name" value="ASPERCRYPTIN BIOSYNTHESIS CLUSTER-SPECIFIC TRANSCRIPTION REGULATOR ATNN-RELATED"/>
    <property type="match status" value="1"/>
</dbReference>
<dbReference type="CDD" id="cd00067">
    <property type="entry name" value="GAL4"/>
    <property type="match status" value="1"/>
</dbReference>
<dbReference type="InterPro" id="IPR021858">
    <property type="entry name" value="Fun_TF"/>
</dbReference>
<dbReference type="GeneID" id="54366919"/>
<evidence type="ECO:0000256" key="5">
    <source>
        <dbReference type="ARBA" id="ARBA00023163"/>
    </source>
</evidence>
<feature type="domain" description="Zn(2)-C6 fungal-type" evidence="7">
    <location>
        <begin position="43"/>
        <end position="71"/>
    </location>
</feature>
<dbReference type="GO" id="GO:0008270">
    <property type="term" value="F:zinc ion binding"/>
    <property type="evidence" value="ECO:0007669"/>
    <property type="project" value="InterPro"/>
</dbReference>
<evidence type="ECO:0000256" key="4">
    <source>
        <dbReference type="ARBA" id="ARBA00023125"/>
    </source>
</evidence>
<dbReference type="InterPro" id="IPR052360">
    <property type="entry name" value="Transcr_Regulatory_Proteins"/>
</dbReference>
<dbReference type="Pfam" id="PF11951">
    <property type="entry name" value="Fungal_trans_2"/>
    <property type="match status" value="1"/>
</dbReference>
<accession>A0A6J3MCS5</accession>
<dbReference type="RefSeq" id="XP_033462862.1">
    <property type="nucleotide sequence ID" value="XM_033609118.1"/>
</dbReference>
<dbReference type="Gene3D" id="4.10.240.10">
    <property type="entry name" value="Zn(2)-C6 fungal-type DNA-binding domain"/>
    <property type="match status" value="1"/>
</dbReference>
<sequence>MNGSTAFLAARSTAAEDNAALVRHSPPKKGLQQRRYAPKTRTGCLTCKIRRVKCDEAQPACNRCTSTGRKCDGYISPGELPSKEEQLPLTVALVNDVPTNALERRTFDFFRTRTAPIVSGYFQDTVWDRIVLQMSHSEPAVRHAVNALGAMHEERYLRTKAAKDGLDVQAFRTDFPVQQYVKSLNEMQVLLKDKSSSLDTVLLCSLLCAHFECLRETFLPALLHVENAISLLYEQNARFDPRKVNPSLVRAVMRLDLQGTLYLTMRTPGLSFYTAAIDSILPHSFRDLTQARDLINSWTGRLYHFTRTVADGYKFGVSGANGVPLEEYAKAQELERTMIELERLLWDFLHKPTSRLTAREQLGLGMLRSRTIINRIIAATCLHTEASAYDRFLPEFEDVLTICQHIMASDFDHRPAPGGDDHEADDAAARRLLSVSMDEGLIHPLCDIAAACRDSRIRHRALDALRRLPVGEGNWHIESTIRTCEMCIEYEERSSTREFPSCEDIPEWWRVQGLSFDGWETHGPMRKVKAQFRTRPNGTDGGWVIYDVVIDCVSPQNPSIGNLNAGLSTLEIQEHITNRRKPRTLDFPGP</sequence>
<dbReference type="Pfam" id="PF00172">
    <property type="entry name" value="Zn_clus"/>
    <property type="match status" value="1"/>
</dbReference>
<dbReference type="GO" id="GO:0003677">
    <property type="term" value="F:DNA binding"/>
    <property type="evidence" value="ECO:0007669"/>
    <property type="project" value="UniProtKB-KW"/>
</dbReference>
<organism evidence="9">
    <name type="scientific">Dissoconium aciculare CBS 342.82</name>
    <dbReference type="NCBI Taxonomy" id="1314786"/>
    <lineage>
        <taxon>Eukaryota</taxon>
        <taxon>Fungi</taxon>
        <taxon>Dikarya</taxon>
        <taxon>Ascomycota</taxon>
        <taxon>Pezizomycotina</taxon>
        <taxon>Dothideomycetes</taxon>
        <taxon>Dothideomycetidae</taxon>
        <taxon>Mycosphaerellales</taxon>
        <taxon>Dissoconiaceae</taxon>
        <taxon>Dissoconium</taxon>
    </lineage>
</organism>
<proteinExistence type="predicted"/>